<evidence type="ECO:0000256" key="2">
    <source>
        <dbReference type="ARBA" id="ARBA00022692"/>
    </source>
</evidence>
<feature type="region of interest" description="Disordered" evidence="6">
    <location>
        <begin position="1"/>
        <end position="71"/>
    </location>
</feature>
<evidence type="ECO:0000256" key="6">
    <source>
        <dbReference type="SAM" id="MobiDB-lite"/>
    </source>
</evidence>
<feature type="transmembrane region" description="Helical" evidence="5">
    <location>
        <begin position="100"/>
        <end position="120"/>
    </location>
</feature>
<dbReference type="GO" id="GO:0016020">
    <property type="term" value="C:membrane"/>
    <property type="evidence" value="ECO:0007669"/>
    <property type="project" value="UniProtKB-SubCell"/>
</dbReference>
<keyword evidence="8" id="KW-1185">Reference proteome</keyword>
<evidence type="ECO:0000256" key="3">
    <source>
        <dbReference type="ARBA" id="ARBA00022989"/>
    </source>
</evidence>
<gene>
    <name evidence="7" type="ORF">PACLA_8A058684</name>
</gene>
<keyword evidence="3 5" id="KW-1133">Transmembrane helix</keyword>
<keyword evidence="2 5" id="KW-0812">Transmembrane</keyword>
<evidence type="ECO:0000256" key="1">
    <source>
        <dbReference type="ARBA" id="ARBA00004141"/>
    </source>
</evidence>
<dbReference type="PANTHER" id="PTHR23291:SF47">
    <property type="entry name" value="TRANSMEMBRANE BAX INHIBITOR MOTIF CONTAINING 7"/>
    <property type="match status" value="1"/>
</dbReference>
<organism evidence="7 8">
    <name type="scientific">Paramuricea clavata</name>
    <name type="common">Red gorgonian</name>
    <name type="synonym">Violescent sea-whip</name>
    <dbReference type="NCBI Taxonomy" id="317549"/>
    <lineage>
        <taxon>Eukaryota</taxon>
        <taxon>Metazoa</taxon>
        <taxon>Cnidaria</taxon>
        <taxon>Anthozoa</taxon>
        <taxon>Octocorallia</taxon>
        <taxon>Malacalcyonacea</taxon>
        <taxon>Plexauridae</taxon>
        <taxon>Paramuricea</taxon>
    </lineage>
</organism>
<evidence type="ECO:0000256" key="4">
    <source>
        <dbReference type="ARBA" id="ARBA00023136"/>
    </source>
</evidence>
<protein>
    <submittedName>
        <fullName evidence="7">Lifeguard 1-like</fullName>
    </submittedName>
</protein>
<comment type="caution">
    <text evidence="5">Lacks conserved residue(s) required for the propagation of feature annotation.</text>
</comment>
<dbReference type="Pfam" id="PF01027">
    <property type="entry name" value="Bax1-I"/>
    <property type="match status" value="1"/>
</dbReference>
<evidence type="ECO:0000256" key="5">
    <source>
        <dbReference type="RuleBase" id="RU004379"/>
    </source>
</evidence>
<dbReference type="InterPro" id="IPR006214">
    <property type="entry name" value="Bax_inhibitor_1-related"/>
</dbReference>
<dbReference type="EMBL" id="CACRXK020001919">
    <property type="protein sequence ID" value="CAB3991805.1"/>
    <property type="molecule type" value="Genomic_DNA"/>
</dbReference>
<comment type="similarity">
    <text evidence="5">Belongs to the BI1 family.</text>
</comment>
<feature type="compositionally biased region" description="Low complexity" evidence="6">
    <location>
        <begin position="19"/>
        <end position="55"/>
    </location>
</feature>
<comment type="subcellular location">
    <subcellularLocation>
        <location evidence="1">Membrane</location>
        <topology evidence="1">Multi-pass membrane protein</topology>
    </subcellularLocation>
</comment>
<keyword evidence="4 5" id="KW-0472">Membrane</keyword>
<evidence type="ECO:0000313" key="7">
    <source>
        <dbReference type="EMBL" id="CAB3991805.1"/>
    </source>
</evidence>
<sequence length="182" mass="20238">MSSEYPSAPPPPYAPTNESYQQQPPHSQQPYSTQPYPPQGYSSDPYNAQPYSQQPPQQPPPSEPFGTQPYHYGNIDEGSDFDTAGAFTERSIRAGFIRKVYSILMCQLVVTVAFIAFFLYCDPVKEYAEDHVGLFIAAVVMSFVLIIALACCESLRRKFPHNIILLGLFTLCEGFLLGAAAR</sequence>
<dbReference type="OrthoDB" id="7933078at2759"/>
<dbReference type="AlphaFoldDB" id="A0A7D9HVD6"/>
<accession>A0A7D9HVD6</accession>
<evidence type="ECO:0000313" key="8">
    <source>
        <dbReference type="Proteomes" id="UP001152795"/>
    </source>
</evidence>
<name>A0A7D9HVD6_PARCT</name>
<feature type="transmembrane region" description="Helical" evidence="5">
    <location>
        <begin position="163"/>
        <end position="181"/>
    </location>
</feature>
<dbReference type="PANTHER" id="PTHR23291">
    <property type="entry name" value="BAX INHIBITOR-RELATED"/>
    <property type="match status" value="1"/>
</dbReference>
<reference evidence="7" key="1">
    <citation type="submission" date="2020-04" db="EMBL/GenBank/DDBJ databases">
        <authorList>
            <person name="Alioto T."/>
            <person name="Alioto T."/>
            <person name="Gomez Garrido J."/>
        </authorList>
    </citation>
    <scope>NUCLEOTIDE SEQUENCE</scope>
    <source>
        <strain evidence="7">A484AB</strain>
    </source>
</reference>
<dbReference type="Proteomes" id="UP001152795">
    <property type="component" value="Unassembled WGS sequence"/>
</dbReference>
<comment type="caution">
    <text evidence="7">The sequence shown here is derived from an EMBL/GenBank/DDBJ whole genome shotgun (WGS) entry which is preliminary data.</text>
</comment>
<feature type="transmembrane region" description="Helical" evidence="5">
    <location>
        <begin position="132"/>
        <end position="151"/>
    </location>
</feature>
<proteinExistence type="inferred from homology"/>